<evidence type="ECO:0000256" key="8">
    <source>
        <dbReference type="ARBA" id="ARBA00023136"/>
    </source>
</evidence>
<evidence type="ECO:0000256" key="9">
    <source>
        <dbReference type="ARBA" id="ARBA00023143"/>
    </source>
</evidence>
<keyword evidence="6" id="KW-0145">Chemotaxis</keyword>
<evidence type="ECO:0000313" key="12">
    <source>
        <dbReference type="EMBL" id="MBC5681200.1"/>
    </source>
</evidence>
<comment type="subcellular location">
    <subcellularLocation>
        <location evidence="1">Bacterial flagellum basal body</location>
    </subcellularLocation>
    <subcellularLocation>
        <location evidence="2">Cell membrane</location>
        <topology evidence="2">Peripheral membrane protein</topology>
    </subcellularLocation>
</comment>
<keyword evidence="5" id="KW-1003">Cell membrane</keyword>
<dbReference type="SUPFAM" id="SSF103039">
    <property type="entry name" value="CheC-like"/>
    <property type="match status" value="1"/>
</dbReference>
<evidence type="ECO:0000256" key="5">
    <source>
        <dbReference type="ARBA" id="ARBA00022475"/>
    </source>
</evidence>
<dbReference type="Proteomes" id="UP000628463">
    <property type="component" value="Unassembled WGS sequence"/>
</dbReference>
<evidence type="ECO:0000256" key="1">
    <source>
        <dbReference type="ARBA" id="ARBA00004117"/>
    </source>
</evidence>
<keyword evidence="9" id="KW-0975">Bacterial flagellum</keyword>
<dbReference type="Gene3D" id="2.30.330.10">
    <property type="entry name" value="SpoA-like"/>
    <property type="match status" value="1"/>
</dbReference>
<organism evidence="12 13">
    <name type="scientific">Lachnospira hominis</name>
    <name type="common">ex Liu et al. 2021</name>
    <dbReference type="NCBI Taxonomy" id="2763051"/>
    <lineage>
        <taxon>Bacteria</taxon>
        <taxon>Bacillati</taxon>
        <taxon>Bacillota</taxon>
        <taxon>Clostridia</taxon>
        <taxon>Lachnospirales</taxon>
        <taxon>Lachnospiraceae</taxon>
        <taxon>Lachnospira</taxon>
    </lineage>
</organism>
<dbReference type="PRINTS" id="PR00955">
    <property type="entry name" value="FLGMOTORFLIM"/>
</dbReference>
<accession>A0ABR7G183</accession>
<evidence type="ECO:0000256" key="7">
    <source>
        <dbReference type="ARBA" id="ARBA00022779"/>
    </source>
</evidence>
<dbReference type="PIRSF" id="PIRSF002888">
    <property type="entry name" value="FliM"/>
    <property type="match status" value="1"/>
</dbReference>
<keyword evidence="12" id="KW-0282">Flagellum</keyword>
<gene>
    <name evidence="12" type="primary">fliM</name>
    <name evidence="12" type="ORF">H8S01_09525</name>
</gene>
<dbReference type="RefSeq" id="WP_186837032.1">
    <property type="nucleotide sequence ID" value="NZ_JACOPD010000006.1"/>
</dbReference>
<evidence type="ECO:0000256" key="2">
    <source>
        <dbReference type="ARBA" id="ARBA00004202"/>
    </source>
</evidence>
<proteinExistence type="inferred from homology"/>
<dbReference type="PANTHER" id="PTHR30034">
    <property type="entry name" value="FLAGELLAR MOTOR SWITCH PROTEIN FLIM"/>
    <property type="match status" value="1"/>
</dbReference>
<keyword evidence="8" id="KW-0472">Membrane</keyword>
<name>A0ABR7G183_9FIRM</name>
<keyword evidence="13" id="KW-1185">Reference proteome</keyword>
<keyword evidence="12" id="KW-0969">Cilium</keyword>
<evidence type="ECO:0000259" key="11">
    <source>
        <dbReference type="Pfam" id="PF01052"/>
    </source>
</evidence>
<sequence>MGEVLSQSEIDNLLKALNSGELDIDEAKNTEEKQVKNYDFARPAKFSKEHLRTLEIIYEHFARLMSTNLPAYLRKSVTVDVVNSEVVIYSEFSNALSNPVLLGVISMSPLSGNVIMEMASNLGFAIVDRLLGGAGQALDKERDFSEIELSILERIFSICVNLFHEPWENVVSISPRLERIETNSQFAQIISPSETIAIVTLNIKIGDVEGLMNICLPFDTLEPVIDKLNTKYWFSTMKEKDEHSYEDTIETAISRAMIPIKAVLGNSTINVSDFANLQVGDIIKINRKVDEELEVFVGNIRKFKALPGYSDDKYAVRVTEVIREESE</sequence>
<reference evidence="12 13" key="1">
    <citation type="submission" date="2020-08" db="EMBL/GenBank/DDBJ databases">
        <title>Genome public.</title>
        <authorList>
            <person name="Liu C."/>
            <person name="Sun Q."/>
        </authorList>
    </citation>
    <scope>NUCLEOTIDE SEQUENCE [LARGE SCALE GENOMIC DNA]</scope>
    <source>
        <strain evidence="12 13">NSJ-43</strain>
    </source>
</reference>
<dbReference type="Gene3D" id="3.40.1550.10">
    <property type="entry name" value="CheC-like"/>
    <property type="match status" value="1"/>
</dbReference>
<dbReference type="SUPFAM" id="SSF101801">
    <property type="entry name" value="Surface presentation of antigens (SPOA)"/>
    <property type="match status" value="1"/>
</dbReference>
<evidence type="ECO:0000256" key="3">
    <source>
        <dbReference type="ARBA" id="ARBA00011049"/>
    </source>
</evidence>
<dbReference type="CDD" id="cd17908">
    <property type="entry name" value="FliM"/>
    <property type="match status" value="1"/>
</dbReference>
<comment type="similarity">
    <text evidence="3">Belongs to the FliM family.</text>
</comment>
<dbReference type="PANTHER" id="PTHR30034:SF6">
    <property type="entry name" value="YOP PROTEINS TRANSLOCATION PROTEIN Q"/>
    <property type="match status" value="1"/>
</dbReference>
<feature type="domain" description="Flagellar motor switch protein FliN-like C-terminal" evidence="11">
    <location>
        <begin position="252"/>
        <end position="322"/>
    </location>
</feature>
<keyword evidence="7" id="KW-0283">Flagellar rotation</keyword>
<evidence type="ECO:0000256" key="6">
    <source>
        <dbReference type="ARBA" id="ARBA00022500"/>
    </source>
</evidence>
<comment type="caution">
    <text evidence="12">The sequence shown here is derived from an EMBL/GenBank/DDBJ whole genome shotgun (WGS) entry which is preliminary data.</text>
</comment>
<dbReference type="Pfam" id="PF02154">
    <property type="entry name" value="FliM"/>
    <property type="match status" value="1"/>
</dbReference>
<dbReference type="InterPro" id="IPR036429">
    <property type="entry name" value="SpoA-like_sf"/>
</dbReference>
<evidence type="ECO:0000313" key="13">
    <source>
        <dbReference type="Proteomes" id="UP000628463"/>
    </source>
</evidence>
<dbReference type="InterPro" id="IPR028976">
    <property type="entry name" value="CheC-like_sf"/>
</dbReference>
<dbReference type="InterPro" id="IPR001543">
    <property type="entry name" value="FliN-like_C"/>
</dbReference>
<evidence type="ECO:0000256" key="10">
    <source>
        <dbReference type="NCBIfam" id="TIGR01397"/>
    </source>
</evidence>
<keyword evidence="12" id="KW-0966">Cell projection</keyword>
<evidence type="ECO:0000256" key="4">
    <source>
        <dbReference type="ARBA" id="ARBA00021898"/>
    </source>
</evidence>
<protein>
    <recommendedName>
        <fullName evidence="4 10">Flagellar motor switch protein FliM</fullName>
    </recommendedName>
</protein>
<dbReference type="Pfam" id="PF01052">
    <property type="entry name" value="FliMN_C"/>
    <property type="match status" value="1"/>
</dbReference>
<dbReference type="NCBIfam" id="TIGR01397">
    <property type="entry name" value="fliM_switch"/>
    <property type="match status" value="1"/>
</dbReference>
<dbReference type="InterPro" id="IPR001689">
    <property type="entry name" value="Flag_FliM"/>
</dbReference>
<dbReference type="EMBL" id="JACOPD010000006">
    <property type="protein sequence ID" value="MBC5681200.1"/>
    <property type="molecule type" value="Genomic_DNA"/>
</dbReference>